<keyword evidence="3" id="KW-1185">Reference proteome</keyword>
<accession>A0A498SQX2</accession>
<feature type="non-terminal residue" evidence="2">
    <location>
        <position position="1"/>
    </location>
</feature>
<dbReference type="OrthoDB" id="5874774at2759"/>
<sequence length="86" mass="9807">NDRVTYVHRIGRTGRLHRGKATSFINIAEQDPALIADVVQVVREVQQIPPDFLLDIANDHVRRADYEESQRSANDDFAGRCKGSWM</sequence>
<evidence type="ECO:0008006" key="4">
    <source>
        <dbReference type="Google" id="ProtNLM"/>
    </source>
</evidence>
<dbReference type="STRING" id="6277.A0A498SQX2"/>
<dbReference type="Gene3D" id="3.40.50.300">
    <property type="entry name" value="P-loop containing nucleotide triphosphate hydrolases"/>
    <property type="match status" value="1"/>
</dbReference>
<dbReference type="SUPFAM" id="SSF52540">
    <property type="entry name" value="P-loop containing nucleoside triphosphate hydrolases"/>
    <property type="match status" value="1"/>
</dbReference>
<protein>
    <recommendedName>
        <fullName evidence="4">Helicase C-terminal domain-containing protein</fullName>
    </recommendedName>
</protein>
<evidence type="ECO:0000313" key="2">
    <source>
        <dbReference type="EMBL" id="VBB34228.1"/>
    </source>
</evidence>
<reference evidence="2 3" key="1">
    <citation type="submission" date="2018-08" db="EMBL/GenBank/DDBJ databases">
        <authorList>
            <person name="Laetsch R D."/>
            <person name="Stevens L."/>
            <person name="Kumar S."/>
            <person name="Blaxter L. M."/>
        </authorList>
    </citation>
    <scope>NUCLEOTIDE SEQUENCE [LARGE SCALE GENOMIC DNA]</scope>
</reference>
<dbReference type="Proteomes" id="UP000276991">
    <property type="component" value="Unassembled WGS sequence"/>
</dbReference>
<dbReference type="AlphaFoldDB" id="A0A498SQX2"/>
<name>A0A498SQX2_ACAVI</name>
<feature type="region of interest" description="Disordered" evidence="1">
    <location>
        <begin position="67"/>
        <end position="86"/>
    </location>
</feature>
<dbReference type="EMBL" id="UPTC01003217">
    <property type="protein sequence ID" value="VBB34228.1"/>
    <property type="molecule type" value="Genomic_DNA"/>
</dbReference>
<dbReference type="InterPro" id="IPR027417">
    <property type="entry name" value="P-loop_NTPase"/>
</dbReference>
<organism evidence="2 3">
    <name type="scientific">Acanthocheilonema viteae</name>
    <name type="common">Filarial nematode worm</name>
    <name type="synonym">Dipetalonema viteae</name>
    <dbReference type="NCBI Taxonomy" id="6277"/>
    <lineage>
        <taxon>Eukaryota</taxon>
        <taxon>Metazoa</taxon>
        <taxon>Ecdysozoa</taxon>
        <taxon>Nematoda</taxon>
        <taxon>Chromadorea</taxon>
        <taxon>Rhabditida</taxon>
        <taxon>Spirurina</taxon>
        <taxon>Spiruromorpha</taxon>
        <taxon>Filarioidea</taxon>
        <taxon>Onchocercidae</taxon>
        <taxon>Acanthocheilonema</taxon>
    </lineage>
</organism>
<gene>
    <name evidence="2" type="ORF">NAV_LOCUS9019</name>
</gene>
<evidence type="ECO:0000256" key="1">
    <source>
        <dbReference type="SAM" id="MobiDB-lite"/>
    </source>
</evidence>
<evidence type="ECO:0000313" key="3">
    <source>
        <dbReference type="Proteomes" id="UP000276991"/>
    </source>
</evidence>
<feature type="compositionally biased region" description="Basic and acidic residues" evidence="1">
    <location>
        <begin position="67"/>
        <end position="79"/>
    </location>
</feature>
<proteinExistence type="predicted"/>